<dbReference type="Pfam" id="PF07690">
    <property type="entry name" value="MFS_1"/>
    <property type="match status" value="2"/>
</dbReference>
<feature type="transmembrane region" description="Helical" evidence="4">
    <location>
        <begin position="258"/>
        <end position="276"/>
    </location>
</feature>
<accession>A0A2Z5FU39</accession>
<feature type="domain" description="Major facilitator superfamily (MFS) profile" evidence="5">
    <location>
        <begin position="29"/>
        <end position="404"/>
    </location>
</feature>
<organism evidence="6 7">
    <name type="scientific">Acidisarcina polymorpha</name>
    <dbReference type="NCBI Taxonomy" id="2211140"/>
    <lineage>
        <taxon>Bacteria</taxon>
        <taxon>Pseudomonadati</taxon>
        <taxon>Acidobacteriota</taxon>
        <taxon>Terriglobia</taxon>
        <taxon>Terriglobales</taxon>
        <taxon>Acidobacteriaceae</taxon>
        <taxon>Acidisarcina</taxon>
    </lineage>
</organism>
<evidence type="ECO:0000256" key="3">
    <source>
        <dbReference type="ARBA" id="ARBA00023136"/>
    </source>
</evidence>
<evidence type="ECO:0000313" key="7">
    <source>
        <dbReference type="Proteomes" id="UP000253606"/>
    </source>
</evidence>
<dbReference type="SUPFAM" id="SSF103473">
    <property type="entry name" value="MFS general substrate transporter"/>
    <property type="match status" value="1"/>
</dbReference>
<dbReference type="InterPro" id="IPR036259">
    <property type="entry name" value="MFS_trans_sf"/>
</dbReference>
<dbReference type="Proteomes" id="UP000253606">
    <property type="component" value="Chromosome"/>
</dbReference>
<dbReference type="AlphaFoldDB" id="A0A2Z5FU39"/>
<gene>
    <name evidence="6" type="ORF">ACPOL_0570</name>
</gene>
<feature type="transmembrane region" description="Helical" evidence="4">
    <location>
        <begin position="95"/>
        <end position="126"/>
    </location>
</feature>
<keyword evidence="7" id="KW-1185">Reference proteome</keyword>
<dbReference type="PROSITE" id="PS50850">
    <property type="entry name" value="MFS"/>
    <property type="match status" value="1"/>
</dbReference>
<dbReference type="InterPro" id="IPR020846">
    <property type="entry name" value="MFS_dom"/>
</dbReference>
<feature type="transmembrane region" description="Helical" evidence="4">
    <location>
        <begin position="182"/>
        <end position="202"/>
    </location>
</feature>
<keyword evidence="2 4" id="KW-1133">Transmembrane helix</keyword>
<dbReference type="GO" id="GO:0005886">
    <property type="term" value="C:plasma membrane"/>
    <property type="evidence" value="ECO:0007669"/>
    <property type="project" value="TreeGrafter"/>
</dbReference>
<evidence type="ECO:0000313" key="6">
    <source>
        <dbReference type="EMBL" id="AXC09945.1"/>
    </source>
</evidence>
<dbReference type="EMBL" id="CP030840">
    <property type="protein sequence ID" value="AXC09945.1"/>
    <property type="molecule type" value="Genomic_DNA"/>
</dbReference>
<protein>
    <submittedName>
        <fullName evidence="6">Fosmidomycin resistance protein</fullName>
    </submittedName>
</protein>
<sequence length="410" mass="42526">MTTTDLINPDREERGMVSSVTETQGPRRTLALTSLVHALHDGYTDMIYVLLPVWQAEFSLNYVALAVLRALYVGILAAFQIPSAHLAKRLNARTVLALGTILCATGYALVGFSGGLVGLCASLALAGAGGSTQHPLASAAVSRAYGVKARGPLGTYNFAGDLGKATLPPLLSLLLTVMHWRSTLWVAAGLGLLVAASILWLMPPVPAPPTELEIVAAPNLETPGRGGFKLLFVIGILDTAARMGFLLFLPFLLKTKGAPLTTVGLALSFVFIGGAFGKAVCGWLGVRLGLLATVLATEVGTAAAILALLVLPLGSSLILLPLLGVMLNGTSSVLYGTVPELVEPHKIERAFALFYTGILGSSALAPVLYGRVGDAVGLISAEVAPAITALAVVPLMLILSPRLKRPGVVC</sequence>
<feature type="transmembrane region" description="Helical" evidence="4">
    <location>
        <begin position="62"/>
        <end position="83"/>
    </location>
</feature>
<evidence type="ECO:0000256" key="2">
    <source>
        <dbReference type="ARBA" id="ARBA00022989"/>
    </source>
</evidence>
<keyword evidence="3 4" id="KW-0472">Membrane</keyword>
<proteinExistence type="predicted"/>
<evidence type="ECO:0000256" key="1">
    <source>
        <dbReference type="ARBA" id="ARBA00022692"/>
    </source>
</evidence>
<feature type="transmembrane region" description="Helical" evidence="4">
    <location>
        <begin position="350"/>
        <end position="369"/>
    </location>
</feature>
<evidence type="ECO:0000259" key="5">
    <source>
        <dbReference type="PROSITE" id="PS50850"/>
    </source>
</evidence>
<dbReference type="PANTHER" id="PTHR43129:SF1">
    <property type="entry name" value="FOSMIDOMYCIN RESISTANCE PROTEIN"/>
    <property type="match status" value="1"/>
</dbReference>
<evidence type="ECO:0000256" key="4">
    <source>
        <dbReference type="SAM" id="Phobius"/>
    </source>
</evidence>
<keyword evidence="1 4" id="KW-0812">Transmembrane</keyword>
<feature type="transmembrane region" description="Helical" evidence="4">
    <location>
        <begin position="375"/>
        <end position="399"/>
    </location>
</feature>
<name>A0A2Z5FU39_9BACT</name>
<dbReference type="GO" id="GO:0022857">
    <property type="term" value="F:transmembrane transporter activity"/>
    <property type="evidence" value="ECO:0007669"/>
    <property type="project" value="InterPro"/>
</dbReference>
<dbReference type="Gene3D" id="1.20.1250.20">
    <property type="entry name" value="MFS general substrate transporter like domains"/>
    <property type="match status" value="2"/>
</dbReference>
<reference evidence="6 7" key="1">
    <citation type="journal article" date="2018" name="Front. Microbiol.">
        <title>Hydrolytic Capabilities as a Key to Environmental Success: Chitinolytic and Cellulolytic Acidobacteria From Acidic Sub-arctic Soils and Boreal Peatlands.</title>
        <authorList>
            <person name="Belova S.E."/>
            <person name="Ravin N.V."/>
            <person name="Pankratov T.A."/>
            <person name="Rakitin A.L."/>
            <person name="Ivanova A.A."/>
            <person name="Beletsky A.V."/>
            <person name="Mardanov A.V."/>
            <person name="Sinninghe Damste J.S."/>
            <person name="Dedysh S.N."/>
        </authorList>
    </citation>
    <scope>NUCLEOTIDE SEQUENCE [LARGE SCALE GENOMIC DNA]</scope>
    <source>
        <strain evidence="6 7">SBC82</strain>
    </source>
</reference>
<dbReference type="InterPro" id="IPR011701">
    <property type="entry name" value="MFS"/>
</dbReference>
<dbReference type="PANTHER" id="PTHR43129">
    <property type="entry name" value="FOSMIDOMYCIN RESISTANCE PROTEIN"/>
    <property type="match status" value="1"/>
</dbReference>
<dbReference type="KEGG" id="abas:ACPOL_0570"/>
<feature type="transmembrane region" description="Helical" evidence="4">
    <location>
        <begin position="230"/>
        <end position="252"/>
    </location>
</feature>